<feature type="compositionally biased region" description="Basic and acidic residues" evidence="5">
    <location>
        <begin position="355"/>
        <end position="364"/>
    </location>
</feature>
<feature type="region of interest" description="Disordered" evidence="5">
    <location>
        <begin position="340"/>
        <end position="364"/>
    </location>
</feature>
<name>J5QCG8_TRIAS</name>
<dbReference type="GO" id="GO:0000824">
    <property type="term" value="F:inositol-1,4,5,6-tetrakisphosphate 3-kinase activity"/>
    <property type="evidence" value="ECO:0007669"/>
    <property type="project" value="TreeGrafter"/>
</dbReference>
<dbReference type="GO" id="GO:0008440">
    <property type="term" value="F:inositol-1,4,5-trisphosphate 3-kinase activity"/>
    <property type="evidence" value="ECO:0007669"/>
    <property type="project" value="TreeGrafter"/>
</dbReference>
<evidence type="ECO:0000256" key="1">
    <source>
        <dbReference type="ARBA" id="ARBA00007374"/>
    </source>
</evidence>
<evidence type="ECO:0000313" key="7">
    <source>
        <dbReference type="Proteomes" id="UP000002748"/>
    </source>
</evidence>
<keyword evidence="3 4" id="KW-0418">Kinase</keyword>
<gene>
    <name evidence="6" type="ORF">A1Q1_04820</name>
</gene>
<keyword evidence="2 4" id="KW-0808">Transferase</keyword>
<dbReference type="PANTHER" id="PTHR12400:SF108">
    <property type="entry name" value="KINASE"/>
    <property type="match status" value="1"/>
</dbReference>
<dbReference type="SUPFAM" id="SSF56104">
    <property type="entry name" value="SAICAR synthase-like"/>
    <property type="match status" value="1"/>
</dbReference>
<dbReference type="RefSeq" id="XP_014178533.1">
    <property type="nucleotide sequence ID" value="XM_014323058.1"/>
</dbReference>
<proteinExistence type="inferred from homology"/>
<evidence type="ECO:0000313" key="6">
    <source>
        <dbReference type="EMBL" id="EJT46643.1"/>
    </source>
</evidence>
<feature type="compositionally biased region" description="Polar residues" evidence="5">
    <location>
        <begin position="188"/>
        <end position="199"/>
    </location>
</feature>
<comment type="caution">
    <text evidence="6">The sequence shown here is derived from an EMBL/GenBank/DDBJ whole genome shotgun (WGS) entry which is preliminary data.</text>
</comment>
<dbReference type="InterPro" id="IPR038286">
    <property type="entry name" value="IPK_sf"/>
</dbReference>
<dbReference type="HOGENOM" id="CLU_042569_3_1_1"/>
<reference evidence="6 7" key="1">
    <citation type="journal article" date="2012" name="Eukaryot. Cell">
        <title>Draft genome sequence of CBS 2479, the standard type strain of Trichosporon asahii.</title>
        <authorList>
            <person name="Yang R.Y."/>
            <person name="Li H.T."/>
            <person name="Zhu H."/>
            <person name="Zhou G.P."/>
            <person name="Wang M."/>
            <person name="Wang L."/>
        </authorList>
    </citation>
    <scope>NUCLEOTIDE SEQUENCE [LARGE SCALE GENOMIC DNA]</scope>
    <source>
        <strain evidence="7">ATCC 90039 / CBS 2479 / JCM 2466 / KCTC 7840 / NCYC 2677 / UAMH 7654</strain>
    </source>
</reference>
<sequence>MTTKELEHQVAGHKGVQTDDSGELVYKPALPTEIAFYEHVAQNADSLGQLRPFMPVCYGKLTLQGEQDGEGGVREVADTGSESIVLENLTYGYLHPSVLDAKLGTVLYDENATEEKKARMIKKAAETTTGQVGLRLTGCQTWHQPSQAYISTPRQFGYDLKVEDMPAALARFFPLPSDNIPEYIDPSVQPSIPTSTSDPAFTEPSAEPKSYTSHAIPLSLLSRLLATLLTRLEKLRAALGTAEIRAVGASLLVIYESDPTRLAECFTALDQGRVKWKEDAEIDPDADSDEEDDDEETPLPISLHLIDFAHTFARPGEGPDQGVLLGLDKFTELVRGRLEDVRKAQDGSEEDGGEEREAKKAKTG</sequence>
<feature type="region of interest" description="Disordered" evidence="5">
    <location>
        <begin position="278"/>
        <end position="297"/>
    </location>
</feature>
<dbReference type="OrthoDB" id="338650at2759"/>
<dbReference type="VEuPathDB" id="FungiDB:A1Q1_04820"/>
<dbReference type="GO" id="GO:0046854">
    <property type="term" value="P:phosphatidylinositol phosphate biosynthetic process"/>
    <property type="evidence" value="ECO:0007669"/>
    <property type="project" value="TreeGrafter"/>
</dbReference>
<dbReference type="GeneID" id="25988332"/>
<dbReference type="Proteomes" id="UP000002748">
    <property type="component" value="Unassembled WGS sequence"/>
</dbReference>
<dbReference type="KEGG" id="tasa:A1Q1_04820"/>
<dbReference type="PANTHER" id="PTHR12400">
    <property type="entry name" value="INOSITOL POLYPHOSPHATE KINASE"/>
    <property type="match status" value="1"/>
</dbReference>
<dbReference type="AlphaFoldDB" id="J5QCG8"/>
<evidence type="ECO:0000256" key="5">
    <source>
        <dbReference type="SAM" id="MobiDB-lite"/>
    </source>
</evidence>
<dbReference type="GO" id="GO:0032958">
    <property type="term" value="P:inositol phosphate biosynthetic process"/>
    <property type="evidence" value="ECO:0007669"/>
    <property type="project" value="InterPro"/>
</dbReference>
<comment type="similarity">
    <text evidence="1 4">Belongs to the inositol phosphokinase (IPK) family.</text>
</comment>
<feature type="region of interest" description="Disordered" evidence="5">
    <location>
        <begin position="187"/>
        <end position="210"/>
    </location>
</feature>
<dbReference type="GO" id="GO:0005737">
    <property type="term" value="C:cytoplasm"/>
    <property type="evidence" value="ECO:0007669"/>
    <property type="project" value="TreeGrafter"/>
</dbReference>
<feature type="compositionally biased region" description="Acidic residues" evidence="5">
    <location>
        <begin position="280"/>
        <end position="297"/>
    </location>
</feature>
<organism evidence="6 7">
    <name type="scientific">Trichosporon asahii var. asahii (strain ATCC 90039 / CBS 2479 / JCM 2466 / KCTC 7840 / NBRC 103889/ NCYC 2677 / UAMH 7654)</name>
    <name type="common">Yeast</name>
    <dbReference type="NCBI Taxonomy" id="1186058"/>
    <lineage>
        <taxon>Eukaryota</taxon>
        <taxon>Fungi</taxon>
        <taxon>Dikarya</taxon>
        <taxon>Basidiomycota</taxon>
        <taxon>Agaricomycotina</taxon>
        <taxon>Tremellomycetes</taxon>
        <taxon>Trichosporonales</taxon>
        <taxon>Trichosporonaceae</taxon>
        <taxon>Trichosporon</taxon>
    </lineage>
</organism>
<accession>J5QCG8</accession>
<evidence type="ECO:0000256" key="3">
    <source>
        <dbReference type="ARBA" id="ARBA00022777"/>
    </source>
</evidence>
<dbReference type="InterPro" id="IPR005522">
    <property type="entry name" value="IPK"/>
</dbReference>
<evidence type="ECO:0000256" key="4">
    <source>
        <dbReference type="RuleBase" id="RU363090"/>
    </source>
</evidence>
<protein>
    <recommendedName>
        <fullName evidence="4">Kinase</fullName>
        <ecNumber evidence="4">2.7.-.-</ecNumber>
    </recommendedName>
</protein>
<dbReference type="Gene3D" id="3.30.470.160">
    <property type="entry name" value="Inositol polyphosphate kinase"/>
    <property type="match status" value="1"/>
</dbReference>
<dbReference type="EMBL" id="ALBS01000283">
    <property type="protein sequence ID" value="EJT46643.1"/>
    <property type="molecule type" value="Genomic_DNA"/>
</dbReference>
<evidence type="ECO:0000256" key="2">
    <source>
        <dbReference type="ARBA" id="ARBA00022679"/>
    </source>
</evidence>
<dbReference type="GO" id="GO:0005634">
    <property type="term" value="C:nucleus"/>
    <property type="evidence" value="ECO:0007669"/>
    <property type="project" value="TreeGrafter"/>
</dbReference>
<dbReference type="EC" id="2.7.-.-" evidence="4"/>
<dbReference type="Pfam" id="PF03770">
    <property type="entry name" value="IPK"/>
    <property type="match status" value="2"/>
</dbReference>